<feature type="chain" id="PRO_5045418833" evidence="5">
    <location>
        <begin position="33"/>
        <end position="540"/>
    </location>
</feature>
<proteinExistence type="inferred from homology"/>
<evidence type="ECO:0000256" key="3">
    <source>
        <dbReference type="ARBA" id="ARBA00022729"/>
    </source>
</evidence>
<keyword evidence="8" id="KW-1185">Reference proteome</keyword>
<protein>
    <submittedName>
        <fullName evidence="7">ABC transporter substrate-binding protein</fullName>
    </submittedName>
</protein>
<dbReference type="PANTHER" id="PTHR30290:SF9">
    <property type="entry name" value="OLIGOPEPTIDE-BINDING PROTEIN APPA"/>
    <property type="match status" value="1"/>
</dbReference>
<dbReference type="Pfam" id="PF00496">
    <property type="entry name" value="SBP_bac_5"/>
    <property type="match status" value="1"/>
</dbReference>
<evidence type="ECO:0000313" key="7">
    <source>
        <dbReference type="EMBL" id="MFD1235187.1"/>
    </source>
</evidence>
<organism evidence="7 8">
    <name type="scientific">Pseudonocardia benzenivorans</name>
    <dbReference type="NCBI Taxonomy" id="228005"/>
    <lineage>
        <taxon>Bacteria</taxon>
        <taxon>Bacillati</taxon>
        <taxon>Actinomycetota</taxon>
        <taxon>Actinomycetes</taxon>
        <taxon>Pseudonocardiales</taxon>
        <taxon>Pseudonocardiaceae</taxon>
        <taxon>Pseudonocardia</taxon>
    </lineage>
</organism>
<comment type="similarity">
    <text evidence="1">Belongs to the bacterial solute-binding protein 5 family.</text>
</comment>
<dbReference type="Gene3D" id="3.10.105.10">
    <property type="entry name" value="Dipeptide-binding Protein, Domain 3"/>
    <property type="match status" value="1"/>
</dbReference>
<dbReference type="InterPro" id="IPR030678">
    <property type="entry name" value="Peptide/Ni-bd"/>
</dbReference>
<gene>
    <name evidence="7" type="ORF">ACFQ34_18020</name>
</gene>
<dbReference type="PROSITE" id="PS51257">
    <property type="entry name" value="PROKAR_LIPOPROTEIN"/>
    <property type="match status" value="1"/>
</dbReference>
<feature type="domain" description="Solute-binding protein family 5" evidence="6">
    <location>
        <begin position="98"/>
        <end position="458"/>
    </location>
</feature>
<dbReference type="CDD" id="cd00995">
    <property type="entry name" value="PBP2_NikA_DppA_OppA_like"/>
    <property type="match status" value="1"/>
</dbReference>
<dbReference type="Gene3D" id="3.40.190.10">
    <property type="entry name" value="Periplasmic binding protein-like II"/>
    <property type="match status" value="1"/>
</dbReference>
<dbReference type="PIRSF" id="PIRSF002741">
    <property type="entry name" value="MppA"/>
    <property type="match status" value="1"/>
</dbReference>
<dbReference type="PANTHER" id="PTHR30290">
    <property type="entry name" value="PERIPLASMIC BINDING COMPONENT OF ABC TRANSPORTER"/>
    <property type="match status" value="1"/>
</dbReference>
<dbReference type="Proteomes" id="UP001597182">
    <property type="component" value="Unassembled WGS sequence"/>
</dbReference>
<evidence type="ECO:0000259" key="6">
    <source>
        <dbReference type="Pfam" id="PF00496"/>
    </source>
</evidence>
<evidence type="ECO:0000256" key="4">
    <source>
        <dbReference type="SAM" id="MobiDB-lite"/>
    </source>
</evidence>
<evidence type="ECO:0000313" key="8">
    <source>
        <dbReference type="Proteomes" id="UP001597182"/>
    </source>
</evidence>
<dbReference type="InterPro" id="IPR000914">
    <property type="entry name" value="SBP_5_dom"/>
</dbReference>
<dbReference type="EMBL" id="JBHTMB010000149">
    <property type="protein sequence ID" value="MFD1235187.1"/>
    <property type="molecule type" value="Genomic_DNA"/>
</dbReference>
<accession>A0ABW3VJI9</accession>
<sequence length="540" mass="59211">MRRSVTHRWRTRAAVALVAAGTLVLAACGSNAGPSGPQLRTINPHGDNISTEGTPKDGGTLILAEDREIVSFDPTVQNSNMAALAVYDSLLKLDDKGEPQPYMARSMETTDNGTTWRMGLRPEVKFSDGTPLDADAVIFNVQRHIDKKSSPSNRYATVIASMRAVDPTTVEFTLKNPSGTFPQLFALPFNSGNLGTIVSPTAIRTKGEASIAKEPVGAGPFTLASWVRDSKLTLVRNPNYWQPGMPHLQGLEFRPLPDTETRYASIENGDVDVVYGGYHTELIRGLGNPNLKVYYGSGNGAEYIYFNQKRAPFDDRRMREAVVRAIDLDALAASQYRGQMERANGYFGDTSPYQSEQARDAWPAFDVEKAKQLVADYKASGGSATVQYKTTNAPNRVAFAEFLQAQLKAVGIDIQVQFYDLAQYSSSVVQSRDFQIAGWVGGPVDGPFPGAFNLFHTGGSTNYGDYSNPQVDAALDTAVSTTDPAQQTKAYQQVQQLTNQDLAVAYYSRGYLSTIAKPEVKGMQRYLTRDTFFATMWLDR</sequence>
<feature type="region of interest" description="Disordered" evidence="4">
    <location>
        <begin position="33"/>
        <end position="57"/>
    </location>
</feature>
<dbReference type="SUPFAM" id="SSF53850">
    <property type="entry name" value="Periplasmic binding protein-like II"/>
    <property type="match status" value="1"/>
</dbReference>
<keyword evidence="2" id="KW-0813">Transport</keyword>
<comment type="caution">
    <text evidence="7">The sequence shown here is derived from an EMBL/GenBank/DDBJ whole genome shotgun (WGS) entry which is preliminary data.</text>
</comment>
<evidence type="ECO:0000256" key="1">
    <source>
        <dbReference type="ARBA" id="ARBA00005695"/>
    </source>
</evidence>
<name>A0ABW3VJI9_9PSEU</name>
<evidence type="ECO:0000256" key="5">
    <source>
        <dbReference type="SAM" id="SignalP"/>
    </source>
</evidence>
<reference evidence="8" key="1">
    <citation type="journal article" date="2019" name="Int. J. Syst. Evol. Microbiol.">
        <title>The Global Catalogue of Microorganisms (GCM) 10K type strain sequencing project: providing services to taxonomists for standard genome sequencing and annotation.</title>
        <authorList>
            <consortium name="The Broad Institute Genomics Platform"/>
            <consortium name="The Broad Institute Genome Sequencing Center for Infectious Disease"/>
            <person name="Wu L."/>
            <person name="Ma J."/>
        </authorList>
    </citation>
    <scope>NUCLEOTIDE SEQUENCE [LARGE SCALE GENOMIC DNA]</scope>
    <source>
        <strain evidence="8">CCUG 49018</strain>
    </source>
</reference>
<keyword evidence="3 5" id="KW-0732">Signal</keyword>
<dbReference type="RefSeq" id="WP_013675051.1">
    <property type="nucleotide sequence ID" value="NZ_BAABKS010000037.1"/>
</dbReference>
<dbReference type="InterPro" id="IPR039424">
    <property type="entry name" value="SBP_5"/>
</dbReference>
<evidence type="ECO:0000256" key="2">
    <source>
        <dbReference type="ARBA" id="ARBA00022448"/>
    </source>
</evidence>
<feature type="signal peptide" evidence="5">
    <location>
        <begin position="1"/>
        <end position="32"/>
    </location>
</feature>